<dbReference type="Pfam" id="PF00076">
    <property type="entry name" value="RRM_1"/>
    <property type="match status" value="1"/>
</dbReference>
<sequence length="148" mass="17583">MSRYNLFYDESNCTRDDRTIYVRNLDTKVTKEILWELFSQVGNVQQVFMPQIDKDKNEPPYALITFKTIHSPIFASEIMNGVSLYGKQISVQPKGKSMHSNLFMELKKNGELAYQLEQDMMKHYRDQQMNNSYGSDHHRRSSRQRSYR</sequence>
<feature type="compositionally biased region" description="Basic residues" evidence="5">
    <location>
        <begin position="137"/>
        <end position="148"/>
    </location>
</feature>
<dbReference type="InterPro" id="IPR035979">
    <property type="entry name" value="RBD_domain_sf"/>
</dbReference>
<dbReference type="SUPFAM" id="SSF54928">
    <property type="entry name" value="RNA-binding domain, RBD"/>
    <property type="match status" value="1"/>
</dbReference>
<evidence type="ECO:0000256" key="1">
    <source>
        <dbReference type="ARBA" id="ARBA00004642"/>
    </source>
</evidence>
<accession>A0A0K0FZN0</accession>
<comment type="subcellular location">
    <subcellularLocation>
        <location evidence="1">Nucleus</location>
        <location evidence="1">Nucleoplasm</location>
    </subcellularLocation>
</comment>
<keyword evidence="3" id="KW-0539">Nucleus</keyword>
<keyword evidence="2 4" id="KW-0694">RNA-binding</keyword>
<proteinExistence type="predicted"/>
<reference evidence="7" key="1">
    <citation type="submission" date="2014-07" db="EMBL/GenBank/DDBJ databases">
        <authorList>
            <person name="Martin A.A"/>
            <person name="De Silva N."/>
        </authorList>
    </citation>
    <scope>NUCLEOTIDE SEQUENCE</scope>
</reference>
<dbReference type="GO" id="GO:0005654">
    <property type="term" value="C:nucleoplasm"/>
    <property type="evidence" value="ECO:0007669"/>
    <property type="project" value="UniProtKB-SubCell"/>
</dbReference>
<dbReference type="GO" id="GO:0000381">
    <property type="term" value="P:regulation of alternative mRNA splicing, via spliceosome"/>
    <property type="evidence" value="ECO:0007669"/>
    <property type="project" value="TreeGrafter"/>
</dbReference>
<evidence type="ECO:0000256" key="5">
    <source>
        <dbReference type="SAM" id="MobiDB-lite"/>
    </source>
</evidence>
<dbReference type="SMART" id="SM00360">
    <property type="entry name" value="RRM"/>
    <property type="match status" value="1"/>
</dbReference>
<dbReference type="InterPro" id="IPR012677">
    <property type="entry name" value="Nucleotide-bd_a/b_plait_sf"/>
</dbReference>
<dbReference type="AlphaFoldDB" id="A0A0K0FZN0"/>
<dbReference type="Proteomes" id="UP000035680">
    <property type="component" value="Unassembled WGS sequence"/>
</dbReference>
<organism evidence="7 8">
    <name type="scientific">Strongyloides venezuelensis</name>
    <name type="common">Threadworm</name>
    <dbReference type="NCBI Taxonomy" id="75913"/>
    <lineage>
        <taxon>Eukaryota</taxon>
        <taxon>Metazoa</taxon>
        <taxon>Ecdysozoa</taxon>
        <taxon>Nematoda</taxon>
        <taxon>Chromadorea</taxon>
        <taxon>Rhabditida</taxon>
        <taxon>Tylenchina</taxon>
        <taxon>Panagrolaimomorpha</taxon>
        <taxon>Strongyloidoidea</taxon>
        <taxon>Strongyloididae</taxon>
        <taxon>Strongyloides</taxon>
    </lineage>
</organism>
<dbReference type="STRING" id="75913.A0A0K0FZN0"/>
<dbReference type="WBParaSite" id="SVE_1790900.1">
    <property type="protein sequence ID" value="SVE_1790900.1"/>
    <property type="gene ID" value="SVE_1790900"/>
</dbReference>
<keyword evidence="7" id="KW-1185">Reference proteome</keyword>
<dbReference type="InterPro" id="IPR052285">
    <property type="entry name" value="NEXT_complex_subunit"/>
</dbReference>
<evidence type="ECO:0000256" key="3">
    <source>
        <dbReference type="ARBA" id="ARBA00023242"/>
    </source>
</evidence>
<dbReference type="Gene3D" id="3.30.70.330">
    <property type="match status" value="1"/>
</dbReference>
<evidence type="ECO:0000313" key="7">
    <source>
        <dbReference type="Proteomes" id="UP000035680"/>
    </source>
</evidence>
<protein>
    <submittedName>
        <fullName evidence="8">RRM domain-containing protein</fullName>
    </submittedName>
</protein>
<dbReference type="PANTHER" id="PTHR13798">
    <property type="entry name" value="RNA BINDING MOTIF RBM PROTEIN -RELATED"/>
    <property type="match status" value="1"/>
</dbReference>
<dbReference type="InterPro" id="IPR000504">
    <property type="entry name" value="RRM_dom"/>
</dbReference>
<dbReference type="PROSITE" id="PS50102">
    <property type="entry name" value="RRM"/>
    <property type="match status" value="1"/>
</dbReference>
<dbReference type="GO" id="GO:0003727">
    <property type="term" value="F:single-stranded RNA binding"/>
    <property type="evidence" value="ECO:0007669"/>
    <property type="project" value="TreeGrafter"/>
</dbReference>
<evidence type="ECO:0000313" key="8">
    <source>
        <dbReference type="WBParaSite" id="SVE_1790900.1"/>
    </source>
</evidence>
<reference evidence="8" key="2">
    <citation type="submission" date="2015-08" db="UniProtKB">
        <authorList>
            <consortium name="WormBaseParasite"/>
        </authorList>
    </citation>
    <scope>IDENTIFICATION</scope>
</reference>
<evidence type="ECO:0000256" key="2">
    <source>
        <dbReference type="ARBA" id="ARBA00022884"/>
    </source>
</evidence>
<evidence type="ECO:0000259" key="6">
    <source>
        <dbReference type="PROSITE" id="PS50102"/>
    </source>
</evidence>
<name>A0A0K0FZN0_STRVS</name>
<feature type="domain" description="RRM" evidence="6">
    <location>
        <begin position="18"/>
        <end position="96"/>
    </location>
</feature>
<dbReference type="PANTHER" id="PTHR13798:SF11">
    <property type="entry name" value="RNA-BINDING PROTEIN 7-RELATED"/>
    <property type="match status" value="1"/>
</dbReference>
<evidence type="ECO:0000256" key="4">
    <source>
        <dbReference type="PROSITE-ProRule" id="PRU00176"/>
    </source>
</evidence>
<feature type="region of interest" description="Disordered" evidence="5">
    <location>
        <begin position="128"/>
        <end position="148"/>
    </location>
</feature>